<dbReference type="OMA" id="FERRIVC"/>
<dbReference type="Proteomes" id="UP000238479">
    <property type="component" value="Chromosome 3"/>
</dbReference>
<dbReference type="GO" id="GO:0003964">
    <property type="term" value="F:RNA-directed DNA polymerase activity"/>
    <property type="evidence" value="ECO:0007669"/>
    <property type="project" value="UniProtKB-KW"/>
</dbReference>
<accession>A0A2P6R9W4</accession>
<dbReference type="STRING" id="74649.A0A2P6R9W4"/>
<name>A0A2P6R9W4_ROSCH</name>
<gene>
    <name evidence="2" type="ORF">RchiOBHm_Chr3g0466111</name>
</gene>
<keyword evidence="2" id="KW-0695">RNA-directed DNA polymerase</keyword>
<evidence type="ECO:0000313" key="2">
    <source>
        <dbReference type="EMBL" id="PRQ43222.1"/>
    </source>
</evidence>
<evidence type="ECO:0000313" key="3">
    <source>
        <dbReference type="Proteomes" id="UP000238479"/>
    </source>
</evidence>
<keyword evidence="2" id="KW-0548">Nucleotidyltransferase</keyword>
<dbReference type="EMBL" id="PDCK01000041">
    <property type="protein sequence ID" value="PRQ43222.1"/>
    <property type="molecule type" value="Genomic_DNA"/>
</dbReference>
<comment type="caution">
    <text evidence="2">The sequence shown here is derived from an EMBL/GenBank/DDBJ whole genome shotgun (WGS) entry which is preliminary data.</text>
</comment>
<dbReference type="Pfam" id="PF13966">
    <property type="entry name" value="zf-RVT"/>
    <property type="match status" value="1"/>
</dbReference>
<protein>
    <submittedName>
        <fullName evidence="2">Putative reverse transcriptase zinc-binding domain-containing protein</fullName>
    </submittedName>
</protein>
<evidence type="ECO:0000259" key="1">
    <source>
        <dbReference type="Pfam" id="PF13966"/>
    </source>
</evidence>
<organism evidence="2 3">
    <name type="scientific">Rosa chinensis</name>
    <name type="common">China rose</name>
    <dbReference type="NCBI Taxonomy" id="74649"/>
    <lineage>
        <taxon>Eukaryota</taxon>
        <taxon>Viridiplantae</taxon>
        <taxon>Streptophyta</taxon>
        <taxon>Embryophyta</taxon>
        <taxon>Tracheophyta</taxon>
        <taxon>Spermatophyta</taxon>
        <taxon>Magnoliopsida</taxon>
        <taxon>eudicotyledons</taxon>
        <taxon>Gunneridae</taxon>
        <taxon>Pentapetalae</taxon>
        <taxon>rosids</taxon>
        <taxon>fabids</taxon>
        <taxon>Rosales</taxon>
        <taxon>Rosaceae</taxon>
        <taxon>Rosoideae</taxon>
        <taxon>Rosoideae incertae sedis</taxon>
        <taxon>Rosa</taxon>
    </lineage>
</organism>
<dbReference type="InterPro" id="IPR026960">
    <property type="entry name" value="RVT-Znf"/>
</dbReference>
<feature type="domain" description="Reverse transcriptase zinc-binding" evidence="1">
    <location>
        <begin position="190"/>
        <end position="272"/>
    </location>
</feature>
<keyword evidence="3" id="KW-1185">Reference proteome</keyword>
<dbReference type="PANTHER" id="PTHR33116:SF78">
    <property type="entry name" value="OS12G0587133 PROTEIN"/>
    <property type="match status" value="1"/>
</dbReference>
<reference evidence="2 3" key="1">
    <citation type="journal article" date="2018" name="Nat. Genet.">
        <title>The Rosa genome provides new insights in the design of modern roses.</title>
        <authorList>
            <person name="Bendahmane M."/>
        </authorList>
    </citation>
    <scope>NUCLEOTIDE SEQUENCE [LARGE SCALE GENOMIC DNA]</scope>
    <source>
        <strain evidence="3">cv. Old Blush</strain>
    </source>
</reference>
<dbReference type="AlphaFoldDB" id="A0A2P6R9W4"/>
<keyword evidence="2" id="KW-0808">Transferase</keyword>
<proteinExistence type="predicted"/>
<dbReference type="Gramene" id="PRQ43222">
    <property type="protein sequence ID" value="PRQ43222"/>
    <property type="gene ID" value="RchiOBHm_Chr3g0466111"/>
</dbReference>
<dbReference type="PANTHER" id="PTHR33116">
    <property type="entry name" value="REVERSE TRANSCRIPTASE ZINC-BINDING DOMAIN-CONTAINING PROTEIN-RELATED-RELATED"/>
    <property type="match status" value="1"/>
</dbReference>
<sequence length="289" mass="33501">MRNFYWSGDPLRKGAALISWKTCCLPKDCGGLGLKNIFTLNRALLLRRCWDMVTGSSDSSIFLRDRFLKKNLDTFSYYQRSSIWTGLKKLWPTLVSNLRWQVGDGRSIHFWKDNWLGGSLVDSLNINPSFWPYLRDRVCDYIVQKRWVLPNEFLENFPEVSEDILKTEIPAIDMDDTVLWPTTSAGSLNTAAAYSFLTGPSTSLEWGKAIWHKAVQPRKSIVCWKVFHLKIMVDEVLQRRGKILCSQCSFCYYNVESVSHLFLNCPSLGELWTWLFDIFRLQRSVGLTL</sequence>